<dbReference type="GO" id="GO:0003723">
    <property type="term" value="F:RNA binding"/>
    <property type="evidence" value="ECO:0007669"/>
    <property type="project" value="UniProtKB-UniRule"/>
</dbReference>
<dbReference type="AlphaFoldDB" id="A0A504Y2U2"/>
<reference evidence="6" key="1">
    <citation type="submission" date="2019-02" db="EMBL/GenBank/DDBJ databases">
        <title>FDA dAtabase for Regulatory Grade micrObial Sequences (FDA-ARGOS): Supporting development and validation of Infectious Disease Dx tests.</title>
        <authorList>
            <person name="Duncan R."/>
            <person name="Fisher C."/>
            <person name="Tallon L."/>
            <person name="Sadzewicz L."/>
            <person name="Sengamalay N."/>
            <person name="Ott S."/>
            <person name="Godinez A."/>
            <person name="Nagaraj S."/>
            <person name="Vavikolanu K."/>
            <person name="Vyas G."/>
            <person name="Nadendla S."/>
            <person name="Aluvathingal J."/>
            <person name="Sichtig H."/>
        </authorList>
    </citation>
    <scope>NUCLEOTIDE SEQUENCE [LARGE SCALE GENOMIC DNA]</scope>
    <source>
        <strain evidence="6">FDAARGOS_360</strain>
    </source>
</reference>
<sequence>MSYKHNGGYHRGRPSVATTADSKLNLLVRFLDHGVDDSQFRVFFEPFGEITSSMVMRDIFTGESRGFGFVRFARSADAARALRECDGKRLGGKAVNVIWAKQQHDDTPAGQERLKMNKLFLRNVPLGVTEAELVALLRVYGTVTEASLHSDKIPAARHAPARRIAFIMFADEGAAEAALRGVHNTCPFPTCNGIPLMGKLRAPAILFTDHAHLPPMLDCAFCTFTAKQVGGACSPTPASSVHLSDSAAEDSLFSPSAVVAGGSQADGVIAEQEAMARYSPALRLSTLRLPAPTLPKVFRHNPYAALDRQPPGEVAIPLTSGTMPGPSAPDFRENGKEDKKGPSRGSLSVGVATHVVPHTMALHAVL</sequence>
<evidence type="ECO:0000256" key="2">
    <source>
        <dbReference type="PROSITE-ProRule" id="PRU00176"/>
    </source>
</evidence>
<evidence type="ECO:0000313" key="6">
    <source>
        <dbReference type="Proteomes" id="UP000318821"/>
    </source>
</evidence>
<dbReference type="InterPro" id="IPR012677">
    <property type="entry name" value="Nucleotide-bd_a/b_plait_sf"/>
</dbReference>
<dbReference type="SUPFAM" id="SSF54928">
    <property type="entry name" value="RNA-binding domain, RBD"/>
    <property type="match status" value="1"/>
</dbReference>
<dbReference type="SMART" id="SM00360">
    <property type="entry name" value="RRM"/>
    <property type="match status" value="2"/>
</dbReference>
<protein>
    <submittedName>
        <fullName evidence="5">RNA recognition motif family protein</fullName>
    </submittedName>
</protein>
<dbReference type="EMBL" id="RHLD01000027">
    <property type="protein sequence ID" value="TPP55324.1"/>
    <property type="molecule type" value="Genomic_DNA"/>
</dbReference>
<evidence type="ECO:0000256" key="3">
    <source>
        <dbReference type="SAM" id="MobiDB-lite"/>
    </source>
</evidence>
<organism evidence="5 6">
    <name type="scientific">Leishmania donovani</name>
    <dbReference type="NCBI Taxonomy" id="5661"/>
    <lineage>
        <taxon>Eukaryota</taxon>
        <taxon>Discoba</taxon>
        <taxon>Euglenozoa</taxon>
        <taxon>Kinetoplastea</taxon>
        <taxon>Metakinetoplastina</taxon>
        <taxon>Trypanosomatida</taxon>
        <taxon>Trypanosomatidae</taxon>
        <taxon>Leishmaniinae</taxon>
        <taxon>Leishmania</taxon>
    </lineage>
</organism>
<dbReference type="PROSITE" id="PS50102">
    <property type="entry name" value="RRM"/>
    <property type="match status" value="2"/>
</dbReference>
<dbReference type="VEuPathDB" id="TriTrypDB:LdCL_180006800"/>
<dbReference type="VEuPathDB" id="TriTrypDB:LDHU3_18.0210"/>
<feature type="domain" description="RRM" evidence="4">
    <location>
        <begin position="24"/>
        <end position="102"/>
    </location>
</feature>
<dbReference type="CDD" id="cd00590">
    <property type="entry name" value="RRM_SF"/>
    <property type="match status" value="1"/>
</dbReference>
<feature type="region of interest" description="Disordered" evidence="3">
    <location>
        <begin position="309"/>
        <end position="351"/>
    </location>
</feature>
<keyword evidence="1 2" id="KW-0694">RNA-binding</keyword>
<evidence type="ECO:0000313" key="5">
    <source>
        <dbReference type="EMBL" id="TPP55324.1"/>
    </source>
</evidence>
<dbReference type="Gene3D" id="3.30.70.330">
    <property type="match status" value="2"/>
</dbReference>
<accession>A0A504Y2U2</accession>
<dbReference type="Pfam" id="PF00076">
    <property type="entry name" value="RRM_1"/>
    <property type="match status" value="2"/>
</dbReference>
<gene>
    <name evidence="5" type="ORF">CGC20_39625</name>
</gene>
<comment type="caution">
    <text evidence="5">The sequence shown here is derived from an EMBL/GenBank/DDBJ whole genome shotgun (WGS) entry which is preliminary data.</text>
</comment>
<evidence type="ECO:0000256" key="1">
    <source>
        <dbReference type="ARBA" id="ARBA00022884"/>
    </source>
</evidence>
<dbReference type="InterPro" id="IPR035979">
    <property type="entry name" value="RBD_domain_sf"/>
</dbReference>
<evidence type="ECO:0000259" key="4">
    <source>
        <dbReference type="PROSITE" id="PS50102"/>
    </source>
</evidence>
<dbReference type="FunFam" id="3.30.70.330:FF:000707">
    <property type="entry name" value="RNA binding protein, putative"/>
    <property type="match status" value="1"/>
</dbReference>
<dbReference type="PANTHER" id="PTHR48027">
    <property type="entry name" value="HETEROGENEOUS NUCLEAR RIBONUCLEOPROTEIN 87F-RELATED"/>
    <property type="match status" value="1"/>
</dbReference>
<dbReference type="InterPro" id="IPR000504">
    <property type="entry name" value="RRM_dom"/>
</dbReference>
<feature type="domain" description="RRM" evidence="4">
    <location>
        <begin position="117"/>
        <end position="199"/>
    </location>
</feature>
<dbReference type="InterPro" id="IPR052462">
    <property type="entry name" value="SLIRP/GR-RBP-like"/>
</dbReference>
<name>A0A504Y2U2_LEIDO</name>
<dbReference type="Proteomes" id="UP000318821">
    <property type="component" value="Unassembled WGS sequence"/>
</dbReference>
<feature type="compositionally biased region" description="Basic and acidic residues" evidence="3">
    <location>
        <begin position="330"/>
        <end position="341"/>
    </location>
</feature>
<proteinExistence type="predicted"/>
<dbReference type="VEuPathDB" id="TriTrypDB:LdBPK_180190.1"/>